<feature type="domain" description="HTH crp-type" evidence="6">
    <location>
        <begin position="144"/>
        <end position="218"/>
    </location>
</feature>
<dbReference type="Pfam" id="PF00325">
    <property type="entry name" value="Crp"/>
    <property type="match status" value="1"/>
</dbReference>
<keyword evidence="1" id="KW-0805">Transcription regulation</keyword>
<dbReference type="eggNOG" id="COG0664">
    <property type="taxonomic scope" value="Bacteria"/>
</dbReference>
<dbReference type="InterPro" id="IPR012318">
    <property type="entry name" value="HTH_CRP"/>
</dbReference>
<evidence type="ECO:0000256" key="4">
    <source>
        <dbReference type="ARBA" id="ARBA00023163"/>
    </source>
</evidence>
<dbReference type="RefSeq" id="WP_010896413.1">
    <property type="nucleotide sequence ID" value="NC_002570.2"/>
</dbReference>
<dbReference type="SMART" id="SM00419">
    <property type="entry name" value="HTH_CRP"/>
    <property type="match status" value="1"/>
</dbReference>
<dbReference type="STRING" id="272558.gene:10726071"/>
<keyword evidence="2" id="KW-0238">DNA-binding</keyword>
<sequence>MNVPVRSSDKDLLSDDLHHLLQQLSTRKKIWKDTYLFQEGMEAEELYLIQSGLVQIEKLTADGKEMTLRMCKANDIVGELTLFSEEAKYMLSAKVLSDGEVFVINKNKLEKELVENGALTFEFMKWMSTHLRKIQSKIRDLLLNGKKGALYSTLIRLANSYGIQRVDGILINIVLTNQELANFCAAARESVNRMLGELRKLGVISIEPSGKIVIHELDFLKNEIDCENCPIDICNID</sequence>
<evidence type="ECO:0000256" key="2">
    <source>
        <dbReference type="ARBA" id="ARBA00023125"/>
    </source>
</evidence>
<dbReference type="Gene3D" id="1.10.10.10">
    <property type="entry name" value="Winged helix-like DNA-binding domain superfamily/Winged helix DNA-binding domain"/>
    <property type="match status" value="1"/>
</dbReference>
<dbReference type="InterPro" id="IPR036390">
    <property type="entry name" value="WH_DNA-bd_sf"/>
</dbReference>
<dbReference type="GO" id="GO:0003700">
    <property type="term" value="F:DNA-binding transcription factor activity"/>
    <property type="evidence" value="ECO:0007669"/>
    <property type="project" value="InterPro"/>
</dbReference>
<reference evidence="7 8" key="1">
    <citation type="journal article" date="2000" name="Nucleic Acids Res.">
        <title>Complete genome sequence of the alkaliphilic bacterium Bacillus halodurans and genomic sequence comparison with Bacillus subtilis.</title>
        <authorList>
            <person name="Takami H."/>
            <person name="Nakasone K."/>
            <person name="Takaki Y."/>
            <person name="Maeno G."/>
            <person name="Sasaki R."/>
            <person name="Masui N."/>
            <person name="Fuji F."/>
            <person name="Hirama C."/>
            <person name="Nakamura Y."/>
            <person name="Ogasawara N."/>
            <person name="Kuhara S."/>
            <person name="Horikoshi K."/>
        </authorList>
    </citation>
    <scope>NUCLEOTIDE SEQUENCE [LARGE SCALE GENOMIC DNA]</scope>
    <source>
        <strain evidence="8">ATCC BAA-125 / DSM 18197 / FERM 7344 / JCM 9153 / C-125</strain>
    </source>
</reference>
<accession>Q9KG81</accession>
<dbReference type="PIR" id="G83678">
    <property type="entry name" value="G83678"/>
</dbReference>
<keyword evidence="4" id="KW-0804">Transcription</keyword>
<evidence type="ECO:0000259" key="5">
    <source>
        <dbReference type="PROSITE" id="PS50042"/>
    </source>
</evidence>
<dbReference type="HOGENOM" id="CLU_075053_3_2_9"/>
<evidence type="ECO:0000259" key="6">
    <source>
        <dbReference type="PROSITE" id="PS51063"/>
    </source>
</evidence>
<dbReference type="InterPro" id="IPR018490">
    <property type="entry name" value="cNMP-bd_dom_sf"/>
</dbReference>
<dbReference type="InterPro" id="IPR018335">
    <property type="entry name" value="Tscrpt_reg_HTH_Crp-type_CS"/>
</dbReference>
<keyword evidence="8" id="KW-1185">Reference proteome</keyword>
<gene>
    <name evidence="7" type="primary">fnr</name>
</gene>
<dbReference type="Pfam" id="PF00027">
    <property type="entry name" value="cNMP_binding"/>
    <property type="match status" value="1"/>
</dbReference>
<dbReference type="Proteomes" id="UP000001258">
    <property type="component" value="Chromosome"/>
</dbReference>
<feature type="domain" description="Cyclic nucleotide-binding" evidence="5">
    <location>
        <begin position="10"/>
        <end position="113"/>
    </location>
</feature>
<evidence type="ECO:0000256" key="3">
    <source>
        <dbReference type="ARBA" id="ARBA00023159"/>
    </source>
</evidence>
<evidence type="ECO:0000313" key="8">
    <source>
        <dbReference type="Proteomes" id="UP000001258"/>
    </source>
</evidence>
<dbReference type="CDD" id="cd00038">
    <property type="entry name" value="CAP_ED"/>
    <property type="match status" value="1"/>
</dbReference>
<dbReference type="CDD" id="cd00092">
    <property type="entry name" value="HTH_CRP"/>
    <property type="match status" value="1"/>
</dbReference>
<dbReference type="GO" id="GO:0005829">
    <property type="term" value="C:cytosol"/>
    <property type="evidence" value="ECO:0007669"/>
    <property type="project" value="TreeGrafter"/>
</dbReference>
<organism evidence="7 8">
    <name type="scientific">Halalkalibacterium halodurans (strain ATCC BAA-125 / DSM 18197 / FERM 7344 / JCM 9153 / C-125)</name>
    <name type="common">Bacillus halodurans</name>
    <dbReference type="NCBI Taxonomy" id="272558"/>
    <lineage>
        <taxon>Bacteria</taxon>
        <taxon>Bacillati</taxon>
        <taxon>Bacillota</taxon>
        <taxon>Bacilli</taxon>
        <taxon>Bacillales</taxon>
        <taxon>Bacillaceae</taxon>
        <taxon>Halalkalibacterium (ex Joshi et al. 2022)</taxon>
    </lineage>
</organism>
<dbReference type="PANTHER" id="PTHR24567">
    <property type="entry name" value="CRP FAMILY TRANSCRIPTIONAL REGULATORY PROTEIN"/>
    <property type="match status" value="1"/>
</dbReference>
<dbReference type="Gene3D" id="2.60.120.10">
    <property type="entry name" value="Jelly Rolls"/>
    <property type="match status" value="1"/>
</dbReference>
<dbReference type="SMART" id="SM00100">
    <property type="entry name" value="cNMP"/>
    <property type="match status" value="1"/>
</dbReference>
<dbReference type="InterPro" id="IPR036388">
    <property type="entry name" value="WH-like_DNA-bd_sf"/>
</dbReference>
<evidence type="ECO:0000256" key="1">
    <source>
        <dbReference type="ARBA" id="ARBA00023015"/>
    </source>
</evidence>
<proteinExistence type="predicted"/>
<dbReference type="InterPro" id="IPR050397">
    <property type="entry name" value="Env_Response_Regulators"/>
</dbReference>
<dbReference type="PROSITE" id="PS50042">
    <property type="entry name" value="CNMP_BINDING_3"/>
    <property type="match status" value="1"/>
</dbReference>
<dbReference type="KEGG" id="bha:BH0231"/>
<dbReference type="GO" id="GO:0003677">
    <property type="term" value="F:DNA binding"/>
    <property type="evidence" value="ECO:0007669"/>
    <property type="project" value="UniProtKB-KW"/>
</dbReference>
<name>Q9KG81_HALH5</name>
<dbReference type="PROSITE" id="PS51063">
    <property type="entry name" value="HTH_CRP_2"/>
    <property type="match status" value="1"/>
</dbReference>
<dbReference type="PANTHER" id="PTHR24567:SF74">
    <property type="entry name" value="HTH-TYPE TRANSCRIPTIONAL REGULATOR ARCR"/>
    <property type="match status" value="1"/>
</dbReference>
<dbReference type="AlphaFoldDB" id="Q9KG81"/>
<protein>
    <submittedName>
        <fullName evidence="7">Transcriptional regulator of anaerobic genes</fullName>
    </submittedName>
</protein>
<dbReference type="EMBL" id="BA000004">
    <property type="protein sequence ID" value="BAB03950.1"/>
    <property type="molecule type" value="Genomic_DNA"/>
</dbReference>
<dbReference type="InterPro" id="IPR000595">
    <property type="entry name" value="cNMP-bd_dom"/>
</dbReference>
<dbReference type="SUPFAM" id="SSF51206">
    <property type="entry name" value="cAMP-binding domain-like"/>
    <property type="match status" value="1"/>
</dbReference>
<dbReference type="SMR" id="Q9KG81"/>
<dbReference type="OrthoDB" id="9810708at2"/>
<evidence type="ECO:0000313" key="7">
    <source>
        <dbReference type="EMBL" id="BAB03950.1"/>
    </source>
</evidence>
<dbReference type="SUPFAM" id="SSF46785">
    <property type="entry name" value="Winged helix' DNA-binding domain"/>
    <property type="match status" value="1"/>
</dbReference>
<dbReference type="InterPro" id="IPR014710">
    <property type="entry name" value="RmlC-like_jellyroll"/>
</dbReference>
<keyword evidence="3" id="KW-0010">Activator</keyword>
<dbReference type="PROSITE" id="PS00042">
    <property type="entry name" value="HTH_CRP_1"/>
    <property type="match status" value="1"/>
</dbReference>